<reference evidence="7 8" key="1">
    <citation type="submission" date="2017-09" db="EMBL/GenBank/DDBJ databases">
        <title>Draft Genome Sequence of Corynebacterium accolens AH4003.</title>
        <authorList>
            <person name="Chen Y."/>
            <person name="Oosthuysen W.F."/>
            <person name="Kelley S."/>
            <person name="Horswill A."/>
        </authorList>
    </citation>
    <scope>NUCLEOTIDE SEQUENCE [LARGE SCALE GENOMIC DNA]</scope>
    <source>
        <strain evidence="7 8">AH4003</strain>
    </source>
</reference>
<keyword evidence="3" id="KW-0547">Nucleotide-binding</keyword>
<dbReference type="GO" id="GO:0046677">
    <property type="term" value="P:response to antibiotic"/>
    <property type="evidence" value="ECO:0007669"/>
    <property type="project" value="UniProtKB-KW"/>
</dbReference>
<evidence type="ECO:0000256" key="1">
    <source>
        <dbReference type="ARBA" id="ARBA00004202"/>
    </source>
</evidence>
<dbReference type="EMBL" id="NWBP01000032">
    <property type="protein sequence ID" value="PCC82260.1"/>
    <property type="molecule type" value="Genomic_DNA"/>
</dbReference>
<dbReference type="GO" id="GO:0016887">
    <property type="term" value="F:ATP hydrolysis activity"/>
    <property type="evidence" value="ECO:0007669"/>
    <property type="project" value="InterPro"/>
</dbReference>
<keyword evidence="4 7" id="KW-0067">ATP-binding</keyword>
<evidence type="ECO:0000256" key="4">
    <source>
        <dbReference type="ARBA" id="ARBA00022840"/>
    </source>
</evidence>
<evidence type="ECO:0000256" key="5">
    <source>
        <dbReference type="ARBA" id="ARBA00023251"/>
    </source>
</evidence>
<dbReference type="Proteomes" id="UP000218690">
    <property type="component" value="Unassembled WGS sequence"/>
</dbReference>
<gene>
    <name evidence="7" type="ORF">COM45_09600</name>
</gene>
<feature type="domain" description="ABC transporter" evidence="6">
    <location>
        <begin position="5"/>
        <end position="234"/>
    </location>
</feature>
<dbReference type="Pfam" id="PF00005">
    <property type="entry name" value="ABC_tran"/>
    <property type="match status" value="1"/>
</dbReference>
<dbReference type="GO" id="GO:0005886">
    <property type="term" value="C:plasma membrane"/>
    <property type="evidence" value="ECO:0007669"/>
    <property type="project" value="UniProtKB-SubCell"/>
</dbReference>
<keyword evidence="2" id="KW-0813">Transport</keyword>
<dbReference type="InterPro" id="IPR017871">
    <property type="entry name" value="ABC_transporter-like_CS"/>
</dbReference>
<accession>A0A2A4AIZ5</accession>
<evidence type="ECO:0000313" key="8">
    <source>
        <dbReference type="Proteomes" id="UP000218690"/>
    </source>
</evidence>
<evidence type="ECO:0000256" key="2">
    <source>
        <dbReference type="ARBA" id="ARBA00022448"/>
    </source>
</evidence>
<dbReference type="AlphaFoldDB" id="A0A2A4AIZ5"/>
<dbReference type="GO" id="GO:0005524">
    <property type="term" value="F:ATP binding"/>
    <property type="evidence" value="ECO:0007669"/>
    <property type="project" value="UniProtKB-KW"/>
</dbReference>
<dbReference type="InterPro" id="IPR050763">
    <property type="entry name" value="ABC_transporter_ATP-binding"/>
</dbReference>
<dbReference type="PROSITE" id="PS00211">
    <property type="entry name" value="ABC_TRANSPORTER_1"/>
    <property type="match status" value="1"/>
</dbReference>
<dbReference type="CDD" id="cd03230">
    <property type="entry name" value="ABC_DR_subfamily_A"/>
    <property type="match status" value="1"/>
</dbReference>
<dbReference type="SMART" id="SM00382">
    <property type="entry name" value="AAA"/>
    <property type="match status" value="1"/>
</dbReference>
<protein>
    <submittedName>
        <fullName evidence="7">ABC transporter ATP-binding protein</fullName>
    </submittedName>
</protein>
<dbReference type="PANTHER" id="PTHR42711">
    <property type="entry name" value="ABC TRANSPORTER ATP-BINDING PROTEIN"/>
    <property type="match status" value="1"/>
</dbReference>
<dbReference type="SUPFAM" id="SSF52540">
    <property type="entry name" value="P-loop containing nucleoside triphosphate hydrolases"/>
    <property type="match status" value="1"/>
</dbReference>
<evidence type="ECO:0000259" key="6">
    <source>
        <dbReference type="PROSITE" id="PS50893"/>
    </source>
</evidence>
<name>A0A2A4AIZ5_9CORY</name>
<dbReference type="InterPro" id="IPR003593">
    <property type="entry name" value="AAA+_ATPase"/>
</dbReference>
<organism evidence="7 8">
    <name type="scientific">Corynebacterium accolens</name>
    <dbReference type="NCBI Taxonomy" id="38284"/>
    <lineage>
        <taxon>Bacteria</taxon>
        <taxon>Bacillati</taxon>
        <taxon>Actinomycetota</taxon>
        <taxon>Actinomycetes</taxon>
        <taxon>Mycobacteriales</taxon>
        <taxon>Corynebacteriaceae</taxon>
        <taxon>Corynebacterium</taxon>
    </lineage>
</organism>
<evidence type="ECO:0000313" key="7">
    <source>
        <dbReference type="EMBL" id="PCC82260.1"/>
    </source>
</evidence>
<dbReference type="PANTHER" id="PTHR42711:SF17">
    <property type="entry name" value="ABC TRANSPORTER ATP-BINDING PROTEIN"/>
    <property type="match status" value="1"/>
</dbReference>
<keyword evidence="5" id="KW-0046">Antibiotic resistance</keyword>
<dbReference type="InterPro" id="IPR027417">
    <property type="entry name" value="P-loop_NTPase"/>
</dbReference>
<evidence type="ECO:0000256" key="3">
    <source>
        <dbReference type="ARBA" id="ARBA00022741"/>
    </source>
</evidence>
<dbReference type="Gene3D" id="3.40.50.300">
    <property type="entry name" value="P-loop containing nucleotide triphosphate hydrolases"/>
    <property type="match status" value="1"/>
</dbReference>
<proteinExistence type="predicted"/>
<dbReference type="PROSITE" id="PS50893">
    <property type="entry name" value="ABC_TRANSPORTER_2"/>
    <property type="match status" value="1"/>
</dbReference>
<dbReference type="InterPro" id="IPR003439">
    <property type="entry name" value="ABC_transporter-like_ATP-bd"/>
</dbReference>
<comment type="caution">
    <text evidence="7">The sequence shown here is derived from an EMBL/GenBank/DDBJ whole genome shotgun (WGS) entry which is preliminary data.</text>
</comment>
<comment type="subcellular location">
    <subcellularLocation>
        <location evidence="1">Cell membrane</location>
        <topology evidence="1">Peripheral membrane protein</topology>
    </subcellularLocation>
</comment>
<sequence>MTRVIEIDGLAFSYGAKKVLGGVDLHVDPGEVVCLLGPNGVGKTTLLENIVGTLTPTAGRVRVFGQDPRRVKAGFWSRVGLVQQNWSDHPKWRVKDQLAWVAGIHETHSPAAMGVEQALELVSLGDKENQKISSLSGGERRRLDFAAALIGGPELLLLDEPTTGLDPVSKTQMHDVIMDHVDRSTTVLMTTHDLAEAEKLASRIIILGEGKVLANGSPMQLRSAHLGTAEVSWVADGVRNVHSTEAPEEFLQSLPLSSISELTVTRPTLEDAYLSIVKKNGEQ</sequence>